<organism evidence="2 3">
    <name type="scientific">Armillaria luteobubalina</name>
    <dbReference type="NCBI Taxonomy" id="153913"/>
    <lineage>
        <taxon>Eukaryota</taxon>
        <taxon>Fungi</taxon>
        <taxon>Dikarya</taxon>
        <taxon>Basidiomycota</taxon>
        <taxon>Agaricomycotina</taxon>
        <taxon>Agaricomycetes</taxon>
        <taxon>Agaricomycetidae</taxon>
        <taxon>Agaricales</taxon>
        <taxon>Marasmiineae</taxon>
        <taxon>Physalacriaceae</taxon>
        <taxon>Armillaria</taxon>
    </lineage>
</organism>
<feature type="region of interest" description="Disordered" evidence="1">
    <location>
        <begin position="61"/>
        <end position="82"/>
    </location>
</feature>
<protein>
    <submittedName>
        <fullName evidence="2">Uncharacterized protein</fullName>
    </submittedName>
</protein>
<keyword evidence="3" id="KW-1185">Reference proteome</keyword>
<evidence type="ECO:0000313" key="2">
    <source>
        <dbReference type="EMBL" id="KAK0506788.1"/>
    </source>
</evidence>
<evidence type="ECO:0000313" key="3">
    <source>
        <dbReference type="Proteomes" id="UP001175228"/>
    </source>
</evidence>
<sequence>MSEQLQKEFLRQCFQTHCFQCAIKEETEDEVLDDEFHLRRVEHANHQTQHTYKLSYADEVGSSLDPDMEDLESESQSLPKREELTPKKHEIMELQAYTDECEQQAALADFEDILKGFWDNSDLNESEGDVMDIS</sequence>
<gene>
    <name evidence="2" type="ORF">EDD18DRAFT_1098030</name>
</gene>
<accession>A0AA39UWV3</accession>
<proteinExistence type="predicted"/>
<comment type="caution">
    <text evidence="2">The sequence shown here is derived from an EMBL/GenBank/DDBJ whole genome shotgun (WGS) entry which is preliminary data.</text>
</comment>
<dbReference type="Proteomes" id="UP001175228">
    <property type="component" value="Unassembled WGS sequence"/>
</dbReference>
<name>A0AA39UWV3_9AGAR</name>
<reference evidence="2" key="1">
    <citation type="submission" date="2023-06" db="EMBL/GenBank/DDBJ databases">
        <authorList>
            <consortium name="Lawrence Berkeley National Laboratory"/>
            <person name="Ahrendt S."/>
            <person name="Sahu N."/>
            <person name="Indic B."/>
            <person name="Wong-Bajracharya J."/>
            <person name="Merenyi Z."/>
            <person name="Ke H.-M."/>
            <person name="Monk M."/>
            <person name="Kocsube S."/>
            <person name="Drula E."/>
            <person name="Lipzen A."/>
            <person name="Balint B."/>
            <person name="Henrissat B."/>
            <person name="Andreopoulos B."/>
            <person name="Martin F.M."/>
            <person name="Harder C.B."/>
            <person name="Rigling D."/>
            <person name="Ford K.L."/>
            <person name="Foster G.D."/>
            <person name="Pangilinan J."/>
            <person name="Papanicolaou A."/>
            <person name="Barry K."/>
            <person name="LaButti K."/>
            <person name="Viragh M."/>
            <person name="Koriabine M."/>
            <person name="Yan M."/>
            <person name="Riley R."/>
            <person name="Champramary S."/>
            <person name="Plett K.L."/>
            <person name="Tsai I.J."/>
            <person name="Slot J."/>
            <person name="Sipos G."/>
            <person name="Plett J."/>
            <person name="Nagy L.G."/>
            <person name="Grigoriev I.V."/>
        </authorList>
    </citation>
    <scope>NUCLEOTIDE SEQUENCE</scope>
    <source>
        <strain evidence="2">HWK02</strain>
    </source>
</reference>
<dbReference type="AlphaFoldDB" id="A0AA39UWV3"/>
<dbReference type="EMBL" id="JAUEPU010000001">
    <property type="protein sequence ID" value="KAK0506788.1"/>
    <property type="molecule type" value="Genomic_DNA"/>
</dbReference>
<evidence type="ECO:0000256" key="1">
    <source>
        <dbReference type="SAM" id="MobiDB-lite"/>
    </source>
</evidence>